<feature type="signal peptide" evidence="2">
    <location>
        <begin position="1"/>
        <end position="20"/>
    </location>
</feature>
<evidence type="ECO:0000313" key="4">
    <source>
        <dbReference type="Proteomes" id="UP001465976"/>
    </source>
</evidence>
<feature type="region of interest" description="Disordered" evidence="1">
    <location>
        <begin position="82"/>
        <end position="104"/>
    </location>
</feature>
<keyword evidence="4" id="KW-1185">Reference proteome</keyword>
<dbReference type="Proteomes" id="UP001465976">
    <property type="component" value="Unassembled WGS sequence"/>
</dbReference>
<reference evidence="3 4" key="1">
    <citation type="submission" date="2024-02" db="EMBL/GenBank/DDBJ databases">
        <title>A draft genome for the cacao thread blight pathogen Marasmius crinis-equi.</title>
        <authorList>
            <person name="Cohen S.P."/>
            <person name="Baruah I.K."/>
            <person name="Amoako-Attah I."/>
            <person name="Bukari Y."/>
            <person name="Meinhardt L.W."/>
            <person name="Bailey B.A."/>
        </authorList>
    </citation>
    <scope>NUCLEOTIDE SEQUENCE [LARGE SCALE GENOMIC DNA]</scope>
    <source>
        <strain evidence="3 4">GH-76</strain>
    </source>
</reference>
<dbReference type="EMBL" id="JBAHYK010001253">
    <property type="protein sequence ID" value="KAL0568816.1"/>
    <property type="molecule type" value="Genomic_DNA"/>
</dbReference>
<accession>A0ABR3F0U0</accession>
<comment type="caution">
    <text evidence="3">The sequence shown here is derived from an EMBL/GenBank/DDBJ whole genome shotgun (WGS) entry which is preliminary data.</text>
</comment>
<gene>
    <name evidence="3" type="ORF">V5O48_013160</name>
</gene>
<proteinExistence type="predicted"/>
<evidence type="ECO:0000256" key="1">
    <source>
        <dbReference type="SAM" id="MobiDB-lite"/>
    </source>
</evidence>
<keyword evidence="2" id="KW-0732">Signal</keyword>
<protein>
    <submittedName>
        <fullName evidence="3">Uncharacterized protein</fullName>
    </submittedName>
</protein>
<name>A0ABR3F0U0_9AGAR</name>
<sequence>MFSSLLNFVILAAAAGSAMGESHKITMNNHCGHGTPTLVQGGRVLSTGSSFTAGGAFISAIAYLQTGPCLLNGEKCMTVEMTLKNPTPGQPGSGSSVDLSLIPP</sequence>
<feature type="chain" id="PRO_5046226351" evidence="2">
    <location>
        <begin position="21"/>
        <end position="104"/>
    </location>
</feature>
<organism evidence="3 4">
    <name type="scientific">Marasmius crinis-equi</name>
    <dbReference type="NCBI Taxonomy" id="585013"/>
    <lineage>
        <taxon>Eukaryota</taxon>
        <taxon>Fungi</taxon>
        <taxon>Dikarya</taxon>
        <taxon>Basidiomycota</taxon>
        <taxon>Agaricomycotina</taxon>
        <taxon>Agaricomycetes</taxon>
        <taxon>Agaricomycetidae</taxon>
        <taxon>Agaricales</taxon>
        <taxon>Marasmiineae</taxon>
        <taxon>Marasmiaceae</taxon>
        <taxon>Marasmius</taxon>
    </lineage>
</organism>
<evidence type="ECO:0000313" key="3">
    <source>
        <dbReference type="EMBL" id="KAL0568816.1"/>
    </source>
</evidence>
<evidence type="ECO:0000256" key="2">
    <source>
        <dbReference type="SAM" id="SignalP"/>
    </source>
</evidence>